<protein>
    <submittedName>
        <fullName evidence="1">Uncharacterized protein</fullName>
    </submittedName>
</protein>
<reference evidence="2" key="1">
    <citation type="submission" date="2018-05" db="EMBL/GenBank/DDBJ databases">
        <authorList>
            <person name="Cea G.-C."/>
            <person name="William W."/>
        </authorList>
    </citation>
    <scope>NUCLEOTIDE SEQUENCE [LARGE SCALE GENOMIC DNA]</scope>
    <source>
        <strain evidence="2">DB21MT 5</strain>
    </source>
</reference>
<dbReference type="KEGG" id="mya:MORIYA_2074"/>
<dbReference type="EMBL" id="LS483250">
    <property type="protein sequence ID" value="SQD78552.1"/>
    <property type="molecule type" value="Genomic_DNA"/>
</dbReference>
<gene>
    <name evidence="1" type="ORF">MORIYA_2074</name>
</gene>
<proteinExistence type="predicted"/>
<evidence type="ECO:0000313" key="2">
    <source>
        <dbReference type="Proteomes" id="UP000250163"/>
    </source>
</evidence>
<name>A0A330LQ38_9GAMM</name>
<organism evidence="1 2">
    <name type="scientific">Moritella yayanosii</name>
    <dbReference type="NCBI Taxonomy" id="69539"/>
    <lineage>
        <taxon>Bacteria</taxon>
        <taxon>Pseudomonadati</taxon>
        <taxon>Pseudomonadota</taxon>
        <taxon>Gammaproteobacteria</taxon>
        <taxon>Alteromonadales</taxon>
        <taxon>Moritellaceae</taxon>
        <taxon>Moritella</taxon>
    </lineage>
</organism>
<accession>A0A330LQ38</accession>
<dbReference type="AlphaFoldDB" id="A0A330LQ38"/>
<dbReference type="Proteomes" id="UP000250163">
    <property type="component" value="Chromosome MORIYA"/>
</dbReference>
<sequence>MVKKIIMRMRLTLKPWKELFEGGNDVVDHKNTGLGSWFYQVGTMLTMITLLQCLKVTLITLEQLI</sequence>
<evidence type="ECO:0000313" key="1">
    <source>
        <dbReference type="EMBL" id="SQD78552.1"/>
    </source>
</evidence>
<keyword evidence="2" id="KW-1185">Reference proteome</keyword>